<evidence type="ECO:0000313" key="1">
    <source>
        <dbReference type="EMBL" id="MCT2589444.1"/>
    </source>
</evidence>
<name>A0ABT2JPJ9_9ACTN</name>
<proteinExistence type="predicted"/>
<reference evidence="1 2" key="1">
    <citation type="submission" date="2021-10" db="EMBL/GenBank/DDBJ databases">
        <title>Streptomyces gossypii sp. nov., isolated from soil collected from cotton field.</title>
        <authorList>
            <person name="Ge X."/>
            <person name="Chen X."/>
            <person name="Liu W."/>
        </authorList>
    </citation>
    <scope>NUCLEOTIDE SEQUENCE [LARGE SCALE GENOMIC DNA]</scope>
    <source>
        <strain evidence="1 2">N2-109</strain>
    </source>
</reference>
<sequence>MSTVRWEGVKRRAQERRVALGLPVRTAEEKQAAMGRLHAKLRREQHPFPDLDRSME</sequence>
<dbReference type="EMBL" id="JAJAGO010000002">
    <property type="protein sequence ID" value="MCT2589444.1"/>
    <property type="molecule type" value="Genomic_DNA"/>
</dbReference>
<comment type="caution">
    <text evidence="1">The sequence shown here is derived from an EMBL/GenBank/DDBJ whole genome shotgun (WGS) entry which is preliminary data.</text>
</comment>
<evidence type="ECO:0000313" key="2">
    <source>
        <dbReference type="Proteomes" id="UP001156389"/>
    </source>
</evidence>
<dbReference type="Proteomes" id="UP001156389">
    <property type="component" value="Unassembled WGS sequence"/>
</dbReference>
<protein>
    <submittedName>
        <fullName evidence="1">Uncharacterized protein</fullName>
    </submittedName>
</protein>
<dbReference type="RefSeq" id="WP_260216414.1">
    <property type="nucleotide sequence ID" value="NZ_JAJAGO010000002.1"/>
</dbReference>
<keyword evidence="2" id="KW-1185">Reference proteome</keyword>
<accession>A0ABT2JPJ9</accession>
<gene>
    <name evidence="1" type="ORF">LHJ74_05780</name>
</gene>
<organism evidence="1 2">
    <name type="scientific">Streptomyces gossypii</name>
    <dbReference type="NCBI Taxonomy" id="2883101"/>
    <lineage>
        <taxon>Bacteria</taxon>
        <taxon>Bacillati</taxon>
        <taxon>Actinomycetota</taxon>
        <taxon>Actinomycetes</taxon>
        <taxon>Kitasatosporales</taxon>
        <taxon>Streptomycetaceae</taxon>
        <taxon>Streptomyces</taxon>
    </lineage>
</organism>